<organism evidence="2 3">
    <name type="scientific">Ditylenchus destructor</name>
    <dbReference type="NCBI Taxonomy" id="166010"/>
    <lineage>
        <taxon>Eukaryota</taxon>
        <taxon>Metazoa</taxon>
        <taxon>Ecdysozoa</taxon>
        <taxon>Nematoda</taxon>
        <taxon>Chromadorea</taxon>
        <taxon>Rhabditida</taxon>
        <taxon>Tylenchina</taxon>
        <taxon>Tylenchomorpha</taxon>
        <taxon>Sphaerularioidea</taxon>
        <taxon>Anguinidae</taxon>
        <taxon>Anguininae</taxon>
        <taxon>Ditylenchus</taxon>
    </lineage>
</organism>
<name>A0AAD4QZK3_9BILA</name>
<dbReference type="Proteomes" id="UP001201812">
    <property type="component" value="Unassembled WGS sequence"/>
</dbReference>
<gene>
    <name evidence="2" type="ORF">DdX_16864</name>
</gene>
<sequence>MEGEITAMPSLKHLPAHILEVQIQQGEQLLFNHRVTPAVILGLNHETVAQAGQRAKAKQTPESTLPVCCPMKKKKTRKQRRQNALEENKSKKKSS</sequence>
<evidence type="ECO:0000313" key="2">
    <source>
        <dbReference type="EMBL" id="KAI1700196.1"/>
    </source>
</evidence>
<comment type="caution">
    <text evidence="2">The sequence shown here is derived from an EMBL/GenBank/DDBJ whole genome shotgun (WGS) entry which is preliminary data.</text>
</comment>
<keyword evidence="3" id="KW-1185">Reference proteome</keyword>
<dbReference type="EMBL" id="JAKKPZ010000153">
    <property type="protein sequence ID" value="KAI1700196.1"/>
    <property type="molecule type" value="Genomic_DNA"/>
</dbReference>
<protein>
    <submittedName>
        <fullName evidence="2">Uncharacterized protein</fullName>
    </submittedName>
</protein>
<evidence type="ECO:0000313" key="3">
    <source>
        <dbReference type="Proteomes" id="UP001201812"/>
    </source>
</evidence>
<feature type="compositionally biased region" description="Basic residues" evidence="1">
    <location>
        <begin position="71"/>
        <end position="81"/>
    </location>
</feature>
<feature type="region of interest" description="Disordered" evidence="1">
    <location>
        <begin position="52"/>
        <end position="95"/>
    </location>
</feature>
<reference evidence="2" key="1">
    <citation type="submission" date="2022-01" db="EMBL/GenBank/DDBJ databases">
        <title>Genome Sequence Resource for Two Populations of Ditylenchus destructor, the Migratory Endoparasitic Phytonematode.</title>
        <authorList>
            <person name="Zhang H."/>
            <person name="Lin R."/>
            <person name="Xie B."/>
        </authorList>
    </citation>
    <scope>NUCLEOTIDE SEQUENCE</scope>
    <source>
        <strain evidence="2">BazhouSP</strain>
    </source>
</reference>
<evidence type="ECO:0000256" key="1">
    <source>
        <dbReference type="SAM" id="MobiDB-lite"/>
    </source>
</evidence>
<dbReference type="AlphaFoldDB" id="A0AAD4QZK3"/>
<proteinExistence type="predicted"/>
<accession>A0AAD4QZK3</accession>